<dbReference type="SMART" id="SM00343">
    <property type="entry name" value="ZnF_C2HC"/>
    <property type="match status" value="1"/>
</dbReference>
<reference evidence="4" key="1">
    <citation type="submission" date="2021-12" db="EMBL/GenBank/DDBJ databases">
        <authorList>
            <person name="Martin H S."/>
        </authorList>
    </citation>
    <scope>NUCLEOTIDE SEQUENCE</scope>
</reference>
<dbReference type="Gene3D" id="2.40.70.10">
    <property type="entry name" value="Acid Proteases"/>
    <property type="match status" value="1"/>
</dbReference>
<keyword evidence="5" id="KW-1185">Reference proteome</keyword>
<feature type="domain" description="CCHC-type" evidence="3">
    <location>
        <begin position="218"/>
        <end position="234"/>
    </location>
</feature>
<evidence type="ECO:0000259" key="3">
    <source>
        <dbReference type="SMART" id="SM00343"/>
    </source>
</evidence>
<accession>A0A8J9Y970</accession>
<dbReference type="Pfam" id="PF00077">
    <property type="entry name" value="RVP"/>
    <property type="match status" value="1"/>
</dbReference>
<feature type="compositionally biased region" description="Low complexity" evidence="2">
    <location>
        <begin position="402"/>
        <end position="416"/>
    </location>
</feature>
<dbReference type="InterPro" id="IPR036875">
    <property type="entry name" value="Znf_CCHC_sf"/>
</dbReference>
<gene>
    <name evidence="4" type="ORF">BINO364_LOCUS5688</name>
</gene>
<dbReference type="Proteomes" id="UP000838878">
    <property type="component" value="Chromosome 13"/>
</dbReference>
<dbReference type="GO" id="GO:0003676">
    <property type="term" value="F:nucleic acid binding"/>
    <property type="evidence" value="ECO:0007669"/>
    <property type="project" value="InterPro"/>
</dbReference>
<evidence type="ECO:0000313" key="4">
    <source>
        <dbReference type="EMBL" id="CAH0719336.1"/>
    </source>
</evidence>
<dbReference type="OrthoDB" id="8193998at2759"/>
<protein>
    <recommendedName>
        <fullName evidence="3">CCHC-type domain-containing protein</fullName>
    </recommendedName>
</protein>
<dbReference type="PANTHER" id="PTHR33223:SF6">
    <property type="entry name" value="CCHC-TYPE DOMAIN-CONTAINING PROTEIN"/>
    <property type="match status" value="1"/>
</dbReference>
<dbReference type="InterPro" id="IPR001878">
    <property type="entry name" value="Znf_CCHC"/>
</dbReference>
<feature type="compositionally biased region" description="Low complexity" evidence="2">
    <location>
        <begin position="365"/>
        <end position="384"/>
    </location>
</feature>
<keyword evidence="1" id="KW-0378">Hydrolase</keyword>
<evidence type="ECO:0000313" key="5">
    <source>
        <dbReference type="Proteomes" id="UP000838878"/>
    </source>
</evidence>
<name>A0A8J9Y970_9NEOP</name>
<feature type="non-terminal residue" evidence="4">
    <location>
        <position position="526"/>
    </location>
</feature>
<feature type="compositionally biased region" description="Basic residues" evidence="2">
    <location>
        <begin position="385"/>
        <end position="401"/>
    </location>
</feature>
<organism evidence="4 5">
    <name type="scientific">Brenthis ino</name>
    <name type="common">lesser marbled fritillary</name>
    <dbReference type="NCBI Taxonomy" id="405034"/>
    <lineage>
        <taxon>Eukaryota</taxon>
        <taxon>Metazoa</taxon>
        <taxon>Ecdysozoa</taxon>
        <taxon>Arthropoda</taxon>
        <taxon>Hexapoda</taxon>
        <taxon>Insecta</taxon>
        <taxon>Pterygota</taxon>
        <taxon>Neoptera</taxon>
        <taxon>Endopterygota</taxon>
        <taxon>Lepidoptera</taxon>
        <taxon>Glossata</taxon>
        <taxon>Ditrysia</taxon>
        <taxon>Papilionoidea</taxon>
        <taxon>Nymphalidae</taxon>
        <taxon>Heliconiinae</taxon>
        <taxon>Argynnini</taxon>
        <taxon>Brenthis</taxon>
    </lineage>
</organism>
<dbReference type="AlphaFoldDB" id="A0A8J9Y970"/>
<dbReference type="PANTHER" id="PTHR33223">
    <property type="entry name" value="CCHC-TYPE DOMAIN-CONTAINING PROTEIN"/>
    <property type="match status" value="1"/>
</dbReference>
<evidence type="ECO:0000256" key="2">
    <source>
        <dbReference type="SAM" id="MobiDB-lite"/>
    </source>
</evidence>
<dbReference type="InterPro" id="IPR018061">
    <property type="entry name" value="Retropepsins"/>
</dbReference>
<feature type="region of interest" description="Disordered" evidence="2">
    <location>
        <begin position="365"/>
        <end position="423"/>
    </location>
</feature>
<proteinExistence type="predicted"/>
<dbReference type="EMBL" id="OV170233">
    <property type="protein sequence ID" value="CAH0719336.1"/>
    <property type="molecule type" value="Genomic_DNA"/>
</dbReference>
<dbReference type="GO" id="GO:0016787">
    <property type="term" value="F:hydrolase activity"/>
    <property type="evidence" value="ECO:0007669"/>
    <property type="project" value="UniProtKB-KW"/>
</dbReference>
<dbReference type="InterPro" id="IPR021109">
    <property type="entry name" value="Peptidase_aspartic_dom_sf"/>
</dbReference>
<dbReference type="SUPFAM" id="SSF57756">
    <property type="entry name" value="Retrovirus zinc finger-like domains"/>
    <property type="match status" value="1"/>
</dbReference>
<dbReference type="SUPFAM" id="SSF50630">
    <property type="entry name" value="Acid proteases"/>
    <property type="match status" value="1"/>
</dbReference>
<evidence type="ECO:0000256" key="1">
    <source>
        <dbReference type="ARBA" id="ARBA00022801"/>
    </source>
</evidence>
<sequence length="526" mass="58296">MSLEINTLIKLIPTFDTSKTQEVYRFVRSCDSAFQLAADVEKQQILLVYALNNITGVGAPDIHCRQYAFWEDLKSYLIEKFSNVKTISHLNLELQSMFQKQGESLTDYYHRVDLCRSKIIEKLSTEIKDGTLPGRIASTEETALSVFVNGLSSEIGTMLRTRGFQNLTEAGRFAIEEDKIRSMNASRQLLFNHKPSKPSDTNRINYTKPNITHTPHKICNYCKKPGHLISECRKRAYNNSIQNNQPGIYRALPAPSTQMRTPTQRALPAPLPASRVNNLNSEVTSEASSSLEIASTSCSTIQTPTPNLILEHSQIQCPTISKEIIDASPVYRRQFKDASTQTEFQSKSVINEQGNQPQTLNTEIITNSTKSTNSIKPTISTKSSKSLKSKPKFNSKSKPKSNSKPQNPISSNPKPIQSYSISPLNDVPPEKLLHCTFQIKGEPVTLLIDTGAGISVIRRDKIGTTPLDTADVVSIIGISSTQSSTSSFGSAAITLDNFSPFKFHVADLNIKADVQINNSLLVDQKP</sequence>
<dbReference type="GO" id="GO:0008270">
    <property type="term" value="F:zinc ion binding"/>
    <property type="evidence" value="ECO:0007669"/>
    <property type="project" value="InterPro"/>
</dbReference>